<protein>
    <recommendedName>
        <fullName evidence="4">Zona occludens toxin N-terminal domain-containing protein</fullName>
    </recommendedName>
</protein>
<dbReference type="OrthoDB" id="2316594at2759"/>
<dbReference type="AlphaFoldDB" id="A0A8K0XTM8"/>
<dbReference type="SUPFAM" id="SSF52540">
    <property type="entry name" value="P-loop containing nucleoside triphosphate hydrolases"/>
    <property type="match status" value="1"/>
</dbReference>
<gene>
    <name evidence="2" type="ORF">BXZ70DRAFT_904130</name>
</gene>
<evidence type="ECO:0008006" key="4">
    <source>
        <dbReference type="Google" id="ProtNLM"/>
    </source>
</evidence>
<comment type="caution">
    <text evidence="2">The sequence shown here is derived from an EMBL/GenBank/DDBJ whole genome shotgun (WGS) entry which is preliminary data.</text>
</comment>
<feature type="compositionally biased region" description="Basic and acidic residues" evidence="1">
    <location>
        <begin position="1"/>
        <end position="15"/>
    </location>
</feature>
<dbReference type="Proteomes" id="UP000813824">
    <property type="component" value="Unassembled WGS sequence"/>
</dbReference>
<name>A0A8K0XTM8_9AGAR</name>
<proteinExistence type="predicted"/>
<reference evidence="2" key="1">
    <citation type="journal article" date="2021" name="New Phytol.">
        <title>Evolutionary innovations through gain and loss of genes in the ectomycorrhizal Boletales.</title>
        <authorList>
            <person name="Wu G."/>
            <person name="Miyauchi S."/>
            <person name="Morin E."/>
            <person name="Kuo A."/>
            <person name="Drula E."/>
            <person name="Varga T."/>
            <person name="Kohler A."/>
            <person name="Feng B."/>
            <person name="Cao Y."/>
            <person name="Lipzen A."/>
            <person name="Daum C."/>
            <person name="Hundley H."/>
            <person name="Pangilinan J."/>
            <person name="Johnson J."/>
            <person name="Barry K."/>
            <person name="LaButti K."/>
            <person name="Ng V."/>
            <person name="Ahrendt S."/>
            <person name="Min B."/>
            <person name="Choi I.G."/>
            <person name="Park H."/>
            <person name="Plett J.M."/>
            <person name="Magnuson J."/>
            <person name="Spatafora J.W."/>
            <person name="Nagy L.G."/>
            <person name="Henrissat B."/>
            <person name="Grigoriev I.V."/>
            <person name="Yang Z.L."/>
            <person name="Xu J."/>
            <person name="Martin F.M."/>
        </authorList>
    </citation>
    <scope>NUCLEOTIDE SEQUENCE</scope>
    <source>
        <strain evidence="2">KKN 215</strain>
    </source>
</reference>
<feature type="region of interest" description="Disordered" evidence="1">
    <location>
        <begin position="1"/>
        <end position="29"/>
    </location>
</feature>
<evidence type="ECO:0000313" key="2">
    <source>
        <dbReference type="EMBL" id="KAH8106072.1"/>
    </source>
</evidence>
<evidence type="ECO:0000256" key="1">
    <source>
        <dbReference type="SAM" id="MobiDB-lite"/>
    </source>
</evidence>
<dbReference type="EMBL" id="JAEVFJ010000003">
    <property type="protein sequence ID" value="KAH8106072.1"/>
    <property type="molecule type" value="Genomic_DNA"/>
</dbReference>
<sequence>MGINREAGEPRKPVSDTDSSTSESDSLASLSSSDISSKILKINSDAVEHTLLGHVELNNRSARDHEILTAPIFTRDAYIAGGGAASFPQRGVLGSVMDIGGGSSAESSKPHDARLYVNTVRQNTPFSAVVCGVQGSGKSHTVSILLENMLIPKYKPTGELVKPLSALVLHFGEGGSLAQPSEAAWVTVANASALKVPNIKVYVSKSALKTMTAVYAKLGPHVKVEPLLFSHFALDAQAFLSMMAVGQNGNPPLYMSSVMSILHALGEDYTYAKFKAKVDKHKENLNAQQLNSLDQRMLLLETFLENKITASRSRFAAGQLTVVDLSDPFLDPSQACGLFEIVTRLFVRAKVDTGRLLVLDEAHKYLDSGTGFTRQLTALIRLQRHLAMRVIIKPNVVPPILLDLCTISILHRFSSPSWWEHVAKHVSTDIPSAEAFDRIVKLQTGQAIVLAPSGLGTFEDRSQTKSEKKVLGQFGRRWLLVKTRQRVTRDGGASVLVVNN</sequence>
<organism evidence="2 3">
    <name type="scientific">Cristinia sonorae</name>
    <dbReference type="NCBI Taxonomy" id="1940300"/>
    <lineage>
        <taxon>Eukaryota</taxon>
        <taxon>Fungi</taxon>
        <taxon>Dikarya</taxon>
        <taxon>Basidiomycota</taxon>
        <taxon>Agaricomycotina</taxon>
        <taxon>Agaricomycetes</taxon>
        <taxon>Agaricomycetidae</taxon>
        <taxon>Agaricales</taxon>
        <taxon>Pleurotineae</taxon>
        <taxon>Stephanosporaceae</taxon>
        <taxon>Cristinia</taxon>
    </lineage>
</organism>
<accession>A0A8K0XTM8</accession>
<dbReference type="Gene3D" id="3.40.50.300">
    <property type="entry name" value="P-loop containing nucleotide triphosphate hydrolases"/>
    <property type="match status" value="1"/>
</dbReference>
<keyword evidence="3" id="KW-1185">Reference proteome</keyword>
<dbReference type="InterPro" id="IPR027417">
    <property type="entry name" value="P-loop_NTPase"/>
</dbReference>
<evidence type="ECO:0000313" key="3">
    <source>
        <dbReference type="Proteomes" id="UP000813824"/>
    </source>
</evidence>
<feature type="compositionally biased region" description="Low complexity" evidence="1">
    <location>
        <begin position="16"/>
        <end position="29"/>
    </location>
</feature>